<dbReference type="PANTHER" id="PTHR43312">
    <property type="entry name" value="D-THREO-ALDOSE 1-DEHYDROGENASE"/>
    <property type="match status" value="1"/>
</dbReference>
<keyword evidence="3" id="KW-1185">Reference proteome</keyword>
<protein>
    <submittedName>
        <fullName evidence="2">Aldo/keto reductase</fullName>
    </submittedName>
</protein>
<evidence type="ECO:0000313" key="3">
    <source>
        <dbReference type="Proteomes" id="UP001069090"/>
    </source>
</evidence>
<evidence type="ECO:0000259" key="1">
    <source>
        <dbReference type="Pfam" id="PF00248"/>
    </source>
</evidence>
<reference evidence="2 3" key="1">
    <citation type="submission" date="2022-12" db="EMBL/GenBank/DDBJ databases">
        <title>Dasania phycosphaerae sp. nov., isolated from particulate material of the south coast of Korea.</title>
        <authorList>
            <person name="Jiang Y."/>
        </authorList>
    </citation>
    <scope>NUCLEOTIDE SEQUENCE [LARGE SCALE GENOMIC DNA]</scope>
    <source>
        <strain evidence="2 3">GY-19</strain>
    </source>
</reference>
<dbReference type="EMBL" id="JAPTGG010000001">
    <property type="protein sequence ID" value="MCZ0863807.1"/>
    <property type="molecule type" value="Genomic_DNA"/>
</dbReference>
<sequence>MKLMLGSVQFGLDYGVSNTSGQTSADEVSCILKLAKKNHISFIDTASVYGDSERILGDNNLTAFKVTTKVPCMKSYKGTVAESVASSLKKLRCRSIEGLLFHSGEDLLGAQGDNLYAQALAAKLEGKAAKIGVSVYSPAEAKSIAERYDIDLIQLPLNILDQRFVESGVLSSLSGKGIEVHARSAFLQGLLLMPIQNLEHYFFPIKNILEKFHQWHQTLNVSPLALALAFVRSQKMVDRVVVGVNSAAQLEEIIHNWQVAKALIEEPLINSKFKAYSVQDESMVNPALWNSPR</sequence>
<gene>
    <name evidence="2" type="ORF">O0V09_01260</name>
</gene>
<name>A0A9J6RHW8_9GAMM</name>
<dbReference type="Gene3D" id="3.20.20.100">
    <property type="entry name" value="NADP-dependent oxidoreductase domain"/>
    <property type="match status" value="1"/>
</dbReference>
<dbReference type="AlphaFoldDB" id="A0A9J6RHW8"/>
<dbReference type="RefSeq" id="WP_258329950.1">
    <property type="nucleotide sequence ID" value="NZ_JAPTGG010000001.1"/>
</dbReference>
<dbReference type="InterPro" id="IPR036812">
    <property type="entry name" value="NAD(P)_OxRdtase_dom_sf"/>
</dbReference>
<dbReference type="SUPFAM" id="SSF51430">
    <property type="entry name" value="NAD(P)-linked oxidoreductase"/>
    <property type="match status" value="1"/>
</dbReference>
<comment type="caution">
    <text evidence="2">The sequence shown here is derived from an EMBL/GenBank/DDBJ whole genome shotgun (WGS) entry which is preliminary data.</text>
</comment>
<organism evidence="2 3">
    <name type="scientific">Dasania phycosphaerae</name>
    <dbReference type="NCBI Taxonomy" id="2950436"/>
    <lineage>
        <taxon>Bacteria</taxon>
        <taxon>Pseudomonadati</taxon>
        <taxon>Pseudomonadota</taxon>
        <taxon>Gammaproteobacteria</taxon>
        <taxon>Cellvibrionales</taxon>
        <taxon>Spongiibacteraceae</taxon>
        <taxon>Dasania</taxon>
    </lineage>
</organism>
<proteinExistence type="predicted"/>
<dbReference type="InterPro" id="IPR023210">
    <property type="entry name" value="NADP_OxRdtase_dom"/>
</dbReference>
<dbReference type="InterPro" id="IPR053135">
    <property type="entry name" value="AKR2_Oxidoreductase"/>
</dbReference>
<dbReference type="Proteomes" id="UP001069090">
    <property type="component" value="Unassembled WGS sequence"/>
</dbReference>
<dbReference type="Pfam" id="PF00248">
    <property type="entry name" value="Aldo_ket_red"/>
    <property type="match status" value="1"/>
</dbReference>
<dbReference type="PANTHER" id="PTHR43312:SF1">
    <property type="entry name" value="NADP-DEPENDENT OXIDOREDUCTASE DOMAIN-CONTAINING PROTEIN"/>
    <property type="match status" value="1"/>
</dbReference>
<evidence type="ECO:0000313" key="2">
    <source>
        <dbReference type="EMBL" id="MCZ0863807.1"/>
    </source>
</evidence>
<feature type="domain" description="NADP-dependent oxidoreductase" evidence="1">
    <location>
        <begin position="2"/>
        <end position="257"/>
    </location>
</feature>
<accession>A0A9J6RHW8</accession>
<dbReference type="CDD" id="cd19097">
    <property type="entry name" value="AKR_unchar"/>
    <property type="match status" value="1"/>
</dbReference>